<gene>
    <name evidence="1" type="ORF">Harman_39170</name>
</gene>
<proteinExistence type="predicted"/>
<name>A0A4C2EP03_9EURY</name>
<evidence type="ECO:0000313" key="1">
    <source>
        <dbReference type="EMBL" id="GCF15982.1"/>
    </source>
</evidence>
<protein>
    <submittedName>
        <fullName evidence="1">Uncharacterized protein</fullName>
    </submittedName>
</protein>
<reference evidence="1 2" key="1">
    <citation type="submission" date="2019-02" db="EMBL/GenBank/DDBJ databases">
        <title>Haloarcula mannanilyticum sp. nov., a mannan degrading haloarchaeon isolated from commercial salt.</title>
        <authorList>
            <person name="Enomoto S."/>
            <person name="Shimane Y."/>
            <person name="Kamekura M."/>
            <person name="Ito T."/>
            <person name="Moriya O."/>
            <person name="Ihara K."/>
            <person name="Takahashi-Ando N."/>
            <person name="Fukushima Y."/>
            <person name="Yoshida Y."/>
            <person name="Usama R."/>
            <person name="Takai K."/>
            <person name="Minegishi H."/>
        </authorList>
    </citation>
    <scope>NUCLEOTIDE SEQUENCE [LARGE SCALE GENOMIC DNA]</scope>
    <source>
        <strain evidence="1 2">MD130-1</strain>
    </source>
</reference>
<evidence type="ECO:0000313" key="2">
    <source>
        <dbReference type="Proteomes" id="UP000304382"/>
    </source>
</evidence>
<dbReference type="Proteomes" id="UP000304382">
    <property type="component" value="Unassembled WGS sequence"/>
</dbReference>
<comment type="caution">
    <text evidence="1">The sequence shown here is derived from an EMBL/GenBank/DDBJ whole genome shotgun (WGS) entry which is preliminary data.</text>
</comment>
<dbReference type="EMBL" id="BIXZ01000013">
    <property type="protein sequence ID" value="GCF15982.1"/>
    <property type="molecule type" value="Genomic_DNA"/>
</dbReference>
<dbReference type="RefSeq" id="WP_137685375.1">
    <property type="nucleotide sequence ID" value="NZ_BIXZ01000013.1"/>
</dbReference>
<organism evidence="1 2">
    <name type="scientific">Haloarcula mannanilytica</name>
    <dbReference type="NCBI Taxonomy" id="2509225"/>
    <lineage>
        <taxon>Archaea</taxon>
        <taxon>Methanobacteriati</taxon>
        <taxon>Methanobacteriota</taxon>
        <taxon>Stenosarchaea group</taxon>
        <taxon>Halobacteria</taxon>
        <taxon>Halobacteriales</taxon>
        <taxon>Haloarculaceae</taxon>
        <taxon>Haloarcula</taxon>
    </lineage>
</organism>
<dbReference type="AlphaFoldDB" id="A0A4C2EP03"/>
<dbReference type="OrthoDB" id="326261at2157"/>
<keyword evidence="2" id="KW-1185">Reference proteome</keyword>
<accession>A0A4C2EP03</accession>
<sequence>MTSEDEPVQYHTLNKPADLRASLDETGIEYLDVDAYKTIVIYQSAVLVVIATDGHATEATAFTVELWEPPADGIEREADDLLTTFIDRVVPADTTSQ</sequence>